<dbReference type="AlphaFoldDB" id="A0A382Q995"/>
<name>A0A382Q995_9ZZZZ</name>
<accession>A0A382Q995</accession>
<sequence length="71" mass="8204">MIPRIIIDDLIGKSFIPSSPPLEFHIKNKDVHVDREHPLLQILLLQMRLPHIHIYDVLNVAGRAKLRYSGT</sequence>
<proteinExistence type="predicted"/>
<evidence type="ECO:0000313" key="1">
    <source>
        <dbReference type="EMBL" id="SVC81488.1"/>
    </source>
</evidence>
<organism evidence="1">
    <name type="scientific">marine metagenome</name>
    <dbReference type="NCBI Taxonomy" id="408172"/>
    <lineage>
        <taxon>unclassified sequences</taxon>
        <taxon>metagenomes</taxon>
        <taxon>ecological metagenomes</taxon>
    </lineage>
</organism>
<reference evidence="1" key="1">
    <citation type="submission" date="2018-05" db="EMBL/GenBank/DDBJ databases">
        <authorList>
            <person name="Lanie J.A."/>
            <person name="Ng W.-L."/>
            <person name="Kazmierczak K.M."/>
            <person name="Andrzejewski T.M."/>
            <person name="Davidsen T.M."/>
            <person name="Wayne K.J."/>
            <person name="Tettelin H."/>
            <person name="Glass J.I."/>
            <person name="Rusch D."/>
            <person name="Podicherti R."/>
            <person name="Tsui H.-C.T."/>
            <person name="Winkler M.E."/>
        </authorList>
    </citation>
    <scope>NUCLEOTIDE SEQUENCE</scope>
</reference>
<gene>
    <name evidence="1" type="ORF">METZ01_LOCUS334342</name>
</gene>
<protein>
    <submittedName>
        <fullName evidence="1">Uncharacterized protein</fullName>
    </submittedName>
</protein>
<dbReference type="EMBL" id="UINC01112497">
    <property type="protein sequence ID" value="SVC81488.1"/>
    <property type="molecule type" value="Genomic_DNA"/>
</dbReference>